<accession>A0A5A8DGS5</accession>
<feature type="region of interest" description="Disordered" evidence="10">
    <location>
        <begin position="542"/>
        <end position="591"/>
    </location>
</feature>
<dbReference type="Pfam" id="PF08147">
    <property type="entry name" value="DBP10CT"/>
    <property type="match status" value="1"/>
</dbReference>
<dbReference type="SMART" id="SM01123">
    <property type="entry name" value="DBP10CT"/>
    <property type="match status" value="1"/>
</dbReference>
<feature type="region of interest" description="Disordered" evidence="10">
    <location>
        <begin position="1106"/>
        <end position="1216"/>
    </location>
</feature>
<dbReference type="SUPFAM" id="SSF52540">
    <property type="entry name" value="P-loop containing nucleoside triphosphate hydrolases"/>
    <property type="match status" value="1"/>
</dbReference>
<feature type="short sequence motif" description="Q motif" evidence="9">
    <location>
        <begin position="142"/>
        <end position="170"/>
    </location>
</feature>
<feature type="compositionally biased region" description="Basic and acidic residues" evidence="10">
    <location>
        <begin position="564"/>
        <end position="586"/>
    </location>
</feature>
<evidence type="ECO:0000256" key="3">
    <source>
        <dbReference type="ARBA" id="ARBA00022741"/>
    </source>
</evidence>
<evidence type="ECO:0000256" key="5">
    <source>
        <dbReference type="ARBA" id="ARBA00022806"/>
    </source>
</evidence>
<evidence type="ECO:0000259" key="11">
    <source>
        <dbReference type="PROSITE" id="PS51192"/>
    </source>
</evidence>
<dbReference type="InterPro" id="IPR001650">
    <property type="entry name" value="Helicase_C-like"/>
</dbReference>
<evidence type="ECO:0000259" key="13">
    <source>
        <dbReference type="PROSITE" id="PS51195"/>
    </source>
</evidence>
<feature type="compositionally biased region" description="Low complexity" evidence="10">
    <location>
        <begin position="808"/>
        <end position="832"/>
    </location>
</feature>
<feature type="compositionally biased region" description="Acidic residues" evidence="10">
    <location>
        <begin position="73"/>
        <end position="84"/>
    </location>
</feature>
<name>A0A5A8DGS5_CAFRO</name>
<evidence type="ECO:0000259" key="12">
    <source>
        <dbReference type="PROSITE" id="PS51194"/>
    </source>
</evidence>
<evidence type="ECO:0000313" key="19">
    <source>
        <dbReference type="Proteomes" id="UP000325113"/>
    </source>
</evidence>
<dbReference type="GO" id="GO:0003723">
    <property type="term" value="F:RNA binding"/>
    <property type="evidence" value="ECO:0007669"/>
    <property type="project" value="UniProtKB-KW"/>
</dbReference>
<feature type="compositionally biased region" description="Basic and acidic residues" evidence="10">
    <location>
        <begin position="1152"/>
        <end position="1179"/>
    </location>
</feature>
<evidence type="ECO:0000313" key="14">
    <source>
        <dbReference type="EMBL" id="KAA0160963.1"/>
    </source>
</evidence>
<dbReference type="PROSITE" id="PS51195">
    <property type="entry name" value="Q_MOTIF"/>
    <property type="match status" value="1"/>
</dbReference>
<feature type="domain" description="DEAD-box RNA helicase Q" evidence="13">
    <location>
        <begin position="142"/>
        <end position="170"/>
    </location>
</feature>
<dbReference type="InterPro" id="IPR011545">
    <property type="entry name" value="DEAD/DEAH_box_helicase_dom"/>
</dbReference>
<dbReference type="GO" id="GO:0016787">
    <property type="term" value="F:hydrolase activity"/>
    <property type="evidence" value="ECO:0007669"/>
    <property type="project" value="UniProtKB-KW"/>
</dbReference>
<evidence type="ECO:0000256" key="4">
    <source>
        <dbReference type="ARBA" id="ARBA00022801"/>
    </source>
</evidence>
<evidence type="ECO:0000256" key="7">
    <source>
        <dbReference type="ARBA" id="ARBA00022884"/>
    </source>
</evidence>
<dbReference type="EMBL" id="VLTM01000039">
    <property type="protein sequence ID" value="KAA0160963.1"/>
    <property type="molecule type" value="Genomic_DNA"/>
</dbReference>
<organism evidence="15 18">
    <name type="scientific">Cafeteria roenbergensis</name>
    <name type="common">Marine flagellate</name>
    <dbReference type="NCBI Taxonomy" id="33653"/>
    <lineage>
        <taxon>Eukaryota</taxon>
        <taxon>Sar</taxon>
        <taxon>Stramenopiles</taxon>
        <taxon>Bigyra</taxon>
        <taxon>Opalozoa</taxon>
        <taxon>Bicosoecida</taxon>
        <taxon>Cafeteriaceae</taxon>
        <taxon>Cafeteria</taxon>
    </lineage>
</organism>
<evidence type="ECO:0000313" key="18">
    <source>
        <dbReference type="Proteomes" id="UP000324907"/>
    </source>
</evidence>
<dbReference type="InterPro" id="IPR050079">
    <property type="entry name" value="DEAD_box_RNA_helicase"/>
</dbReference>
<evidence type="ECO:0000256" key="2">
    <source>
        <dbReference type="ARBA" id="ARBA00012552"/>
    </source>
</evidence>
<dbReference type="Pfam" id="PF00270">
    <property type="entry name" value="DEAD"/>
    <property type="match status" value="1"/>
</dbReference>
<comment type="caution">
    <text evidence="15">The sequence shown here is derived from an EMBL/GenBank/DDBJ whole genome shotgun (WGS) entry which is preliminary data.</text>
</comment>
<dbReference type="PROSITE" id="PS51192">
    <property type="entry name" value="HELICASE_ATP_BIND_1"/>
    <property type="match status" value="1"/>
</dbReference>
<feature type="domain" description="Helicase C-terminal" evidence="12">
    <location>
        <begin position="374"/>
        <end position="522"/>
    </location>
</feature>
<feature type="compositionally biased region" description="Acidic residues" evidence="10">
    <location>
        <begin position="798"/>
        <end position="807"/>
    </location>
</feature>
<dbReference type="Proteomes" id="UP000324907">
    <property type="component" value="Unassembled WGS sequence"/>
</dbReference>
<feature type="compositionally biased region" description="Polar residues" evidence="10">
    <location>
        <begin position="837"/>
        <end position="848"/>
    </location>
</feature>
<keyword evidence="4" id="KW-0378">Hydrolase</keyword>
<dbReference type="GO" id="GO:0003724">
    <property type="term" value="F:RNA helicase activity"/>
    <property type="evidence" value="ECO:0007669"/>
    <property type="project" value="UniProtKB-EC"/>
</dbReference>
<feature type="compositionally biased region" description="Basic residues" evidence="10">
    <location>
        <begin position="1197"/>
        <end position="1206"/>
    </location>
</feature>
<dbReference type="GO" id="GO:0005829">
    <property type="term" value="C:cytosol"/>
    <property type="evidence" value="ECO:0007669"/>
    <property type="project" value="TreeGrafter"/>
</dbReference>
<evidence type="ECO:0000256" key="9">
    <source>
        <dbReference type="PROSITE-ProRule" id="PRU00552"/>
    </source>
</evidence>
<dbReference type="InterPro" id="IPR014001">
    <property type="entry name" value="Helicase_ATP-bd"/>
</dbReference>
<evidence type="ECO:0000313" key="17">
    <source>
        <dbReference type="Proteomes" id="UP000322899"/>
    </source>
</evidence>
<dbReference type="PROSITE" id="PS00039">
    <property type="entry name" value="DEAD_ATP_HELICASE"/>
    <property type="match status" value="1"/>
</dbReference>
<keyword evidence="5" id="KW-0347">Helicase</keyword>
<feature type="compositionally biased region" description="Acidic residues" evidence="10">
    <location>
        <begin position="554"/>
        <end position="563"/>
    </location>
</feature>
<dbReference type="EMBL" id="VLTO01000003">
    <property type="protein sequence ID" value="KAA0177601.1"/>
    <property type="molecule type" value="Genomic_DNA"/>
</dbReference>
<dbReference type="Proteomes" id="UP000322899">
    <property type="component" value="Unassembled WGS sequence"/>
</dbReference>
<sequence length="1216" mass="128174">MDLADELAFGDGFGEDALLGLDGLTSIAESSSSSSSAAAKPAVSGARSQKRAREEDSRGSKSGKGRKVRFGDPDSDEEDSDDGGAMERRRPRDGALPAKAAKTGPDDEFDATAARLRSVVESAGSAGDGKTTASGASKSGKGSFAGLGLSQPLLAGVNRMGYRLPTPIQRRTLPLTLGGRDVVAMARTGSGKTAAFLLPVLEKLGKHDPSAGGPRAIVLSPTREIATQTLRFARGLGRFTDLRCALLVGGDALEAQFEALATNPDVLIATPGRLMHLIAEVRDLSLAHVEALVFDEADRLFELGFAEQLEAILGKCPERRQTLLFSATLPRMLVQFARAGLREPELIRLDVETKVSDKLRMAFFRVRSEEKEAALLWLLRSLLPGKQQAMVFAATMQHVELLTAMLRSAGITVEPIYGQMEPEARKLAILRFRQRRTRVMVATDVAARGIDLPLLDNVINYNFPDKAKLFVHRCGRVARQGRGGCAFSLIAPPELAYAADVFAFLDRPMTASRAETQAAEAAREAELAAGFGGDVVEVSGAAKDASTPAPPGAESDEEEDPEDAATRREVEAEREARRLAKAKEAPRSSSAAAATAAAAAGSLSWNTHSSAGAHVAASKAASAAARDGYTLADMEASDVHHGRIPRALLQADIERIERWGLGAEALEVEALRKSAANGTKQYTRSCAEPSRTGIATARRVSAVHAVHPLALGLGHTETVAQEAAAGTLQAYRPNTTVFELEGGRKSHVKRQQAAAAMKALRRVNKGRLERDAEANKAADKAAALALGMLIARHHANEAGDEDGDDAAADAGSSSSAASRHASAAEAESAARGMVASGQLTALPSSSGPRMSVAERRRRKRAAQGGKGASLAHGGSAAGAAADEAAAANAHRSSAVKAARRRAVADATARLAAAAAVGGARKTTSASTGAFRDPSLYIASTIGEAVRATEAALDVHAGNRGAMAASNAAATGGLLGASAMEANVLDLVGDDAKAMSSQRKQFHWDTRKKKYVQLTAAEWAMRRGERKIKLADGTVVRGDGKEHGEAYSRWTRKSKRRVGALQEDGEGAADGVTAGGAPIVLSSQDFRAGRSRQHALAVSLGATAEQTKTASKEAQRRKRVEASGRGADDDVPLTAEDAEGLIKPGKAGASKPARRELRTEAEIRKARKQADDHKLRNMSKDKRRSIVSQQRAEALKKRADRRAKQSGRSKSLVITRR</sequence>
<feature type="compositionally biased region" description="Basic and acidic residues" evidence="10">
    <location>
        <begin position="1109"/>
        <end position="1127"/>
    </location>
</feature>
<keyword evidence="7" id="KW-0694">RNA-binding</keyword>
<reference evidence="17 18" key="1">
    <citation type="submission" date="2019-07" db="EMBL/GenBank/DDBJ databases">
        <title>Genomes of Cafeteria roenbergensis.</title>
        <authorList>
            <person name="Fischer M.G."/>
            <person name="Hackl T."/>
            <person name="Roman M."/>
        </authorList>
    </citation>
    <scope>NUCLEOTIDE SEQUENCE [LARGE SCALE GENOMIC DNA]</scope>
    <source>
        <strain evidence="14 19">Cflag</strain>
        <strain evidence="16 17">E4-10P</strain>
        <strain evidence="15 18">RCC970-E3</strain>
    </source>
</reference>
<gene>
    <name evidence="16" type="ORF">FNF27_00771</name>
    <name evidence="15" type="ORF">FNF28_03817</name>
    <name evidence="14" type="ORF">FNF31_04035</name>
</gene>
<evidence type="ECO:0000256" key="6">
    <source>
        <dbReference type="ARBA" id="ARBA00022840"/>
    </source>
</evidence>
<comment type="catalytic activity">
    <reaction evidence="8">
        <text>ATP + H2O = ADP + phosphate + H(+)</text>
        <dbReference type="Rhea" id="RHEA:13065"/>
        <dbReference type="ChEBI" id="CHEBI:15377"/>
        <dbReference type="ChEBI" id="CHEBI:15378"/>
        <dbReference type="ChEBI" id="CHEBI:30616"/>
        <dbReference type="ChEBI" id="CHEBI:43474"/>
        <dbReference type="ChEBI" id="CHEBI:456216"/>
        <dbReference type="EC" id="3.6.4.13"/>
    </reaction>
</comment>
<feature type="region of interest" description="Disordered" evidence="10">
    <location>
        <begin position="27"/>
        <end position="142"/>
    </location>
</feature>
<dbReference type="PROSITE" id="PS51194">
    <property type="entry name" value="HELICASE_CTER"/>
    <property type="match status" value="1"/>
</dbReference>
<dbReference type="EC" id="3.6.4.13" evidence="2"/>
<evidence type="ECO:0000256" key="8">
    <source>
        <dbReference type="ARBA" id="ARBA00047984"/>
    </source>
</evidence>
<dbReference type="Proteomes" id="UP000325113">
    <property type="component" value="Unassembled WGS sequence"/>
</dbReference>
<feature type="compositionally biased region" description="Low complexity" evidence="10">
    <location>
        <begin position="129"/>
        <end position="142"/>
    </location>
</feature>
<evidence type="ECO:0000256" key="10">
    <source>
        <dbReference type="SAM" id="MobiDB-lite"/>
    </source>
</evidence>
<dbReference type="EMBL" id="VLTL01000055">
    <property type="protein sequence ID" value="KAA0164575.1"/>
    <property type="molecule type" value="Genomic_DNA"/>
</dbReference>
<dbReference type="InterPro" id="IPR027417">
    <property type="entry name" value="P-loop_NTPase"/>
</dbReference>
<dbReference type="OrthoDB" id="10261375at2759"/>
<feature type="region of interest" description="Disordered" evidence="10">
    <location>
        <begin position="1054"/>
        <end position="1074"/>
    </location>
</feature>
<dbReference type="Pfam" id="PF00271">
    <property type="entry name" value="Helicase_C"/>
    <property type="match status" value="1"/>
</dbReference>
<dbReference type="Gene3D" id="3.40.50.300">
    <property type="entry name" value="P-loop containing nucleotide triphosphate hydrolases"/>
    <property type="match status" value="2"/>
</dbReference>
<dbReference type="PANTHER" id="PTHR47959:SF8">
    <property type="entry name" value="RNA HELICASE"/>
    <property type="match status" value="1"/>
</dbReference>
<dbReference type="SMART" id="SM00490">
    <property type="entry name" value="HELICc"/>
    <property type="match status" value="1"/>
</dbReference>
<proteinExistence type="inferred from homology"/>
<dbReference type="InterPro" id="IPR000629">
    <property type="entry name" value="RNA-helicase_DEAD-box_CS"/>
</dbReference>
<keyword evidence="6" id="KW-0067">ATP-binding</keyword>
<evidence type="ECO:0000256" key="1">
    <source>
        <dbReference type="ARBA" id="ARBA00010379"/>
    </source>
</evidence>
<keyword evidence="3" id="KW-0547">Nucleotide-binding</keyword>
<dbReference type="AlphaFoldDB" id="A0A5A8DGS5"/>
<comment type="similarity">
    <text evidence="1">Belongs to the DEAD box helicase family. DDX54/DBP10 subfamily.</text>
</comment>
<dbReference type="PANTHER" id="PTHR47959">
    <property type="entry name" value="ATP-DEPENDENT RNA HELICASE RHLE-RELATED"/>
    <property type="match status" value="1"/>
</dbReference>
<dbReference type="InterPro" id="IPR012541">
    <property type="entry name" value="DBP10_C"/>
</dbReference>
<evidence type="ECO:0000313" key="15">
    <source>
        <dbReference type="EMBL" id="KAA0164575.1"/>
    </source>
</evidence>
<dbReference type="SMART" id="SM00487">
    <property type="entry name" value="DEXDc"/>
    <property type="match status" value="1"/>
</dbReference>
<dbReference type="CDD" id="cd18787">
    <property type="entry name" value="SF2_C_DEAD"/>
    <property type="match status" value="1"/>
</dbReference>
<dbReference type="GO" id="GO:0005524">
    <property type="term" value="F:ATP binding"/>
    <property type="evidence" value="ECO:0007669"/>
    <property type="project" value="UniProtKB-KW"/>
</dbReference>
<protein>
    <recommendedName>
        <fullName evidence="2">RNA helicase</fullName>
        <ecNumber evidence="2">3.6.4.13</ecNumber>
    </recommendedName>
</protein>
<dbReference type="GO" id="GO:0005730">
    <property type="term" value="C:nucleolus"/>
    <property type="evidence" value="ECO:0007669"/>
    <property type="project" value="UniProtKB-SubCell"/>
</dbReference>
<feature type="compositionally biased region" description="Low complexity" evidence="10">
    <location>
        <begin position="27"/>
        <end position="47"/>
    </location>
</feature>
<feature type="domain" description="Helicase ATP-binding" evidence="11">
    <location>
        <begin position="173"/>
        <end position="347"/>
    </location>
</feature>
<evidence type="ECO:0000313" key="16">
    <source>
        <dbReference type="EMBL" id="KAA0177601.1"/>
    </source>
</evidence>
<feature type="region of interest" description="Disordered" evidence="10">
    <location>
        <begin position="798"/>
        <end position="875"/>
    </location>
</feature>
<dbReference type="InterPro" id="IPR014014">
    <property type="entry name" value="RNA_helicase_DEAD_Q_motif"/>
</dbReference>